<dbReference type="InterPro" id="IPR043502">
    <property type="entry name" value="DNA/RNA_pol_sf"/>
</dbReference>
<evidence type="ECO:0000313" key="3">
    <source>
        <dbReference type="Proteomes" id="UP000782554"/>
    </source>
</evidence>
<dbReference type="SUPFAM" id="SSF56672">
    <property type="entry name" value="DNA/RNA polymerases"/>
    <property type="match status" value="1"/>
</dbReference>
<dbReference type="EMBL" id="JAIGNU010000001">
    <property type="protein sequence ID" value="MBX7501354.1"/>
    <property type="molecule type" value="Genomic_DNA"/>
</dbReference>
<dbReference type="Proteomes" id="UP000782554">
    <property type="component" value="Unassembled WGS sequence"/>
</dbReference>
<protein>
    <recommendedName>
        <fullName evidence="1">Reverse transcriptase domain-containing protein</fullName>
    </recommendedName>
</protein>
<name>A0ABS7JUV4_9SPHN</name>
<evidence type="ECO:0000259" key="1">
    <source>
        <dbReference type="PROSITE" id="PS50878"/>
    </source>
</evidence>
<dbReference type="InterPro" id="IPR000477">
    <property type="entry name" value="RT_dom"/>
</dbReference>
<gene>
    <name evidence="2" type="ORF">K3181_07865</name>
</gene>
<dbReference type="CDD" id="cd00304">
    <property type="entry name" value="RT_like"/>
    <property type="match status" value="1"/>
</dbReference>
<dbReference type="Pfam" id="PF00078">
    <property type="entry name" value="RVT_1"/>
    <property type="match status" value="1"/>
</dbReference>
<organism evidence="2 3">
    <name type="scientific">Qipengyuania mesophila</name>
    <dbReference type="NCBI Taxonomy" id="2867246"/>
    <lineage>
        <taxon>Bacteria</taxon>
        <taxon>Pseudomonadati</taxon>
        <taxon>Pseudomonadota</taxon>
        <taxon>Alphaproteobacteria</taxon>
        <taxon>Sphingomonadales</taxon>
        <taxon>Erythrobacteraceae</taxon>
        <taxon>Qipengyuania</taxon>
    </lineage>
</organism>
<proteinExistence type="predicted"/>
<sequence length="452" mass="51017">MQPVATSADRSADELIRLIASQALDPVSVTDQEERGLMKAFRAKEKRLLQKLDDAIEGGADRIARRASERLRRCMAARYLAIWRTKPSALVDRTAASSHERDAVRVERLRQVLSLLESAGDLTVQARATVYVKRKDRNRAYRCVNAPRPTLTSGGSADRRVIFKFDWIDRARQRLIARSLHPFANYHPSQFMLRGRGRSAVCEYLRQEVPTLSADHVFVQVDVRNFFGSISPSWIEGRFRLSEATIRRQMHSGEMLILMDGKARAYLQGGENDERVRRVLPQGSALSPLIAEMAMAEVLRGLTDHLACALVVTYSDNMGVFMPAAQAAAIEDHLRNAFGASGVGPFELTFSKPRPVTGEFSFLGHLWRLDAGELRTFIHESVAEARAIVLREQMLGCSTRKGLRNLRGRILAQANEWKFWSGVHEWTSQLLDFWSGAYESLETHEHFDRLAA</sequence>
<dbReference type="PROSITE" id="PS50878">
    <property type="entry name" value="RT_POL"/>
    <property type="match status" value="1"/>
</dbReference>
<reference evidence="2 3" key="1">
    <citation type="submission" date="2021-08" db="EMBL/GenBank/DDBJ databases">
        <title>Comparative Genomics Analysis of the Genus Qipengyuania Reveals Extensive Genetic Diversity and Metabolic Versatility, Including the Description of Fifteen Novel Species.</title>
        <authorList>
            <person name="Liu Y."/>
        </authorList>
    </citation>
    <scope>NUCLEOTIDE SEQUENCE [LARGE SCALE GENOMIC DNA]</scope>
    <source>
        <strain evidence="2 3">YG27</strain>
    </source>
</reference>
<dbReference type="RefSeq" id="WP_221602443.1">
    <property type="nucleotide sequence ID" value="NZ_JAIGNU010000001.1"/>
</dbReference>
<evidence type="ECO:0000313" key="2">
    <source>
        <dbReference type="EMBL" id="MBX7501354.1"/>
    </source>
</evidence>
<keyword evidence="3" id="KW-1185">Reference proteome</keyword>
<comment type="caution">
    <text evidence="2">The sequence shown here is derived from an EMBL/GenBank/DDBJ whole genome shotgun (WGS) entry which is preliminary data.</text>
</comment>
<accession>A0ABS7JUV4</accession>
<feature type="domain" description="Reverse transcriptase" evidence="1">
    <location>
        <begin position="127"/>
        <end position="367"/>
    </location>
</feature>